<evidence type="ECO:0000313" key="2">
    <source>
        <dbReference type="EMBL" id="NYD42988.1"/>
    </source>
</evidence>
<comment type="caution">
    <text evidence="2">The sequence shown here is derived from an EMBL/GenBank/DDBJ whole genome shotgun (WGS) entry which is preliminary data.</text>
</comment>
<dbReference type="Proteomes" id="UP000535511">
    <property type="component" value="Unassembled WGS sequence"/>
</dbReference>
<gene>
    <name evidence="2" type="ORF">BJZ21_003071</name>
</gene>
<proteinExistence type="predicted"/>
<reference evidence="2 3" key="1">
    <citation type="submission" date="2020-07" db="EMBL/GenBank/DDBJ databases">
        <title>Sequencing the genomes of 1000 actinobacteria strains.</title>
        <authorList>
            <person name="Klenk H.-P."/>
        </authorList>
    </citation>
    <scope>NUCLEOTIDE SEQUENCE [LARGE SCALE GENOMIC DNA]</scope>
    <source>
        <strain evidence="2 3">DSM 21350</strain>
    </source>
</reference>
<dbReference type="PANTHER" id="PTHR43433:SF5">
    <property type="entry name" value="AB HYDROLASE-1 DOMAIN-CONTAINING PROTEIN"/>
    <property type="match status" value="1"/>
</dbReference>
<dbReference type="Gene3D" id="3.40.50.1820">
    <property type="entry name" value="alpha/beta hydrolase"/>
    <property type="match status" value="1"/>
</dbReference>
<accession>A0A7Y9E847</accession>
<name>A0A7Y9E847_9ACTN</name>
<dbReference type="RefSeq" id="WP_179664555.1">
    <property type="nucleotide sequence ID" value="NZ_JACCBG010000001.1"/>
</dbReference>
<dbReference type="EMBL" id="JACCBG010000001">
    <property type="protein sequence ID" value="NYD42988.1"/>
    <property type="molecule type" value="Genomic_DNA"/>
</dbReference>
<organism evidence="2 3">
    <name type="scientific">Nocardioides panaciterrulae</name>
    <dbReference type="NCBI Taxonomy" id="661492"/>
    <lineage>
        <taxon>Bacteria</taxon>
        <taxon>Bacillati</taxon>
        <taxon>Actinomycetota</taxon>
        <taxon>Actinomycetes</taxon>
        <taxon>Propionibacteriales</taxon>
        <taxon>Nocardioidaceae</taxon>
        <taxon>Nocardioides</taxon>
    </lineage>
</organism>
<dbReference type="InterPro" id="IPR050471">
    <property type="entry name" value="AB_hydrolase"/>
</dbReference>
<dbReference type="AlphaFoldDB" id="A0A7Y9E847"/>
<sequence>MQTGRTTTYDGAELAWQLLGPDTAPPLLLLPGQANSHRWWDGLRAAFADAFRTVTFDYRGTGDTRADETDAASWTTSSFAADAVAVLDDLGYDDVLVYGTSMGGRVAQRLVVEHPARVRRLVLACTSPGGPEAVERSVEVRLSLSRRDPDAVRRALLELMYTPAWLATHDGSTLLGDPTMSAAARRGHLRASARHDAWDRLPEVGVPVLVTHGDADLMAPVRNAELLAARVPGAELQLVAGGRHGFFEEFADQVVPRVRGFLGA</sequence>
<feature type="domain" description="AB hydrolase-1" evidence="1">
    <location>
        <begin position="27"/>
        <end position="255"/>
    </location>
</feature>
<protein>
    <submittedName>
        <fullName evidence="2">Pimeloyl-ACP methyl ester carboxylesterase</fullName>
    </submittedName>
</protein>
<dbReference type="GO" id="GO:0004806">
    <property type="term" value="F:triacylglycerol lipase activity"/>
    <property type="evidence" value="ECO:0007669"/>
    <property type="project" value="TreeGrafter"/>
</dbReference>
<dbReference type="InterPro" id="IPR000073">
    <property type="entry name" value="AB_hydrolase_1"/>
</dbReference>
<dbReference type="PRINTS" id="PR00111">
    <property type="entry name" value="ABHYDROLASE"/>
</dbReference>
<dbReference type="InterPro" id="IPR029058">
    <property type="entry name" value="AB_hydrolase_fold"/>
</dbReference>
<dbReference type="SUPFAM" id="SSF53474">
    <property type="entry name" value="alpha/beta-Hydrolases"/>
    <property type="match status" value="1"/>
</dbReference>
<dbReference type="PANTHER" id="PTHR43433">
    <property type="entry name" value="HYDROLASE, ALPHA/BETA FOLD FAMILY PROTEIN"/>
    <property type="match status" value="1"/>
</dbReference>
<keyword evidence="3" id="KW-1185">Reference proteome</keyword>
<evidence type="ECO:0000259" key="1">
    <source>
        <dbReference type="Pfam" id="PF12697"/>
    </source>
</evidence>
<dbReference type="GO" id="GO:0046503">
    <property type="term" value="P:glycerolipid catabolic process"/>
    <property type="evidence" value="ECO:0007669"/>
    <property type="project" value="TreeGrafter"/>
</dbReference>
<evidence type="ECO:0000313" key="3">
    <source>
        <dbReference type="Proteomes" id="UP000535511"/>
    </source>
</evidence>
<dbReference type="Pfam" id="PF12697">
    <property type="entry name" value="Abhydrolase_6"/>
    <property type="match status" value="1"/>
</dbReference>